<accession>A0A6A7C9A7</accession>
<dbReference type="PANTHER" id="PTHR48125">
    <property type="entry name" value="LP07818P1"/>
    <property type="match status" value="1"/>
</dbReference>
<keyword evidence="3" id="KW-1185">Reference proteome</keyword>
<feature type="compositionally biased region" description="Polar residues" evidence="1">
    <location>
        <begin position="613"/>
        <end position="622"/>
    </location>
</feature>
<organism evidence="2 3">
    <name type="scientific">Piedraia hortae CBS 480.64</name>
    <dbReference type="NCBI Taxonomy" id="1314780"/>
    <lineage>
        <taxon>Eukaryota</taxon>
        <taxon>Fungi</taxon>
        <taxon>Dikarya</taxon>
        <taxon>Ascomycota</taxon>
        <taxon>Pezizomycotina</taxon>
        <taxon>Dothideomycetes</taxon>
        <taxon>Dothideomycetidae</taxon>
        <taxon>Capnodiales</taxon>
        <taxon>Piedraiaceae</taxon>
        <taxon>Piedraia</taxon>
    </lineage>
</organism>
<dbReference type="AlphaFoldDB" id="A0A6A7C9A7"/>
<dbReference type="Proteomes" id="UP000799421">
    <property type="component" value="Unassembled WGS sequence"/>
</dbReference>
<dbReference type="EMBL" id="MU005958">
    <property type="protein sequence ID" value="KAF2864030.1"/>
    <property type="molecule type" value="Genomic_DNA"/>
</dbReference>
<feature type="region of interest" description="Disordered" evidence="1">
    <location>
        <begin position="521"/>
        <end position="622"/>
    </location>
</feature>
<evidence type="ECO:0000313" key="3">
    <source>
        <dbReference type="Proteomes" id="UP000799421"/>
    </source>
</evidence>
<feature type="compositionally biased region" description="Low complexity" evidence="1">
    <location>
        <begin position="218"/>
        <end position="228"/>
    </location>
</feature>
<evidence type="ECO:0000313" key="2">
    <source>
        <dbReference type="EMBL" id="KAF2864030.1"/>
    </source>
</evidence>
<feature type="region of interest" description="Disordered" evidence="1">
    <location>
        <begin position="218"/>
        <end position="255"/>
    </location>
</feature>
<reference evidence="2" key="1">
    <citation type="journal article" date="2020" name="Stud. Mycol.">
        <title>101 Dothideomycetes genomes: a test case for predicting lifestyles and emergence of pathogens.</title>
        <authorList>
            <person name="Haridas S."/>
            <person name="Albert R."/>
            <person name="Binder M."/>
            <person name="Bloem J."/>
            <person name="Labutti K."/>
            <person name="Salamov A."/>
            <person name="Andreopoulos B."/>
            <person name="Baker S."/>
            <person name="Barry K."/>
            <person name="Bills G."/>
            <person name="Bluhm B."/>
            <person name="Cannon C."/>
            <person name="Castanera R."/>
            <person name="Culley D."/>
            <person name="Daum C."/>
            <person name="Ezra D."/>
            <person name="Gonzalez J."/>
            <person name="Henrissat B."/>
            <person name="Kuo A."/>
            <person name="Liang C."/>
            <person name="Lipzen A."/>
            <person name="Lutzoni F."/>
            <person name="Magnuson J."/>
            <person name="Mondo S."/>
            <person name="Nolan M."/>
            <person name="Ohm R."/>
            <person name="Pangilinan J."/>
            <person name="Park H.-J."/>
            <person name="Ramirez L."/>
            <person name="Alfaro M."/>
            <person name="Sun H."/>
            <person name="Tritt A."/>
            <person name="Yoshinaga Y."/>
            <person name="Zwiers L.-H."/>
            <person name="Turgeon B."/>
            <person name="Goodwin S."/>
            <person name="Spatafora J."/>
            <person name="Crous P."/>
            <person name="Grigoriev I."/>
        </authorList>
    </citation>
    <scope>NUCLEOTIDE SEQUENCE</scope>
    <source>
        <strain evidence="2">CBS 480.64</strain>
    </source>
</reference>
<gene>
    <name evidence="2" type="ORF">K470DRAFT_267526</name>
</gene>
<feature type="compositionally biased region" description="Low complexity" evidence="1">
    <location>
        <begin position="590"/>
        <end position="602"/>
    </location>
</feature>
<feature type="region of interest" description="Disordered" evidence="1">
    <location>
        <begin position="731"/>
        <end position="750"/>
    </location>
</feature>
<feature type="compositionally biased region" description="Polar residues" evidence="1">
    <location>
        <begin position="465"/>
        <end position="486"/>
    </location>
</feature>
<protein>
    <submittedName>
        <fullName evidence="2">Uncharacterized protein</fullName>
    </submittedName>
</protein>
<dbReference type="PANTHER" id="PTHR48125:SF10">
    <property type="entry name" value="OS12G0136300 PROTEIN"/>
    <property type="match status" value="1"/>
</dbReference>
<feature type="compositionally biased region" description="Polar residues" evidence="1">
    <location>
        <begin position="546"/>
        <end position="558"/>
    </location>
</feature>
<dbReference type="OrthoDB" id="3946590at2759"/>
<feature type="compositionally biased region" description="Polar residues" evidence="1">
    <location>
        <begin position="673"/>
        <end position="688"/>
    </location>
</feature>
<feature type="region of interest" description="Disordered" evidence="1">
    <location>
        <begin position="671"/>
        <end position="698"/>
    </location>
</feature>
<feature type="region of interest" description="Disordered" evidence="1">
    <location>
        <begin position="416"/>
        <end position="498"/>
    </location>
</feature>
<proteinExistence type="predicted"/>
<feature type="region of interest" description="Disordered" evidence="1">
    <location>
        <begin position="99"/>
        <end position="183"/>
    </location>
</feature>
<feature type="compositionally biased region" description="Low complexity" evidence="1">
    <location>
        <begin position="416"/>
        <end position="461"/>
    </location>
</feature>
<evidence type="ECO:0000256" key="1">
    <source>
        <dbReference type="SAM" id="MobiDB-lite"/>
    </source>
</evidence>
<feature type="compositionally biased region" description="Basic and acidic residues" evidence="1">
    <location>
        <begin position="106"/>
        <end position="179"/>
    </location>
</feature>
<sequence length="820" mass="86826">MSVDPELLKAVLSDLGQDRREELTAPEDPNMHISAREERLIRLEFEDRRRNVIRAANAANGDQVANNILKWNTASFVPADDLAFKHENRYCGQGHRAALTQMQRGTESRFDGPGDAREYNPFGRHSDARRGEDMTSRAHPGDARSGQEENFNPRHNDTRHDQKQNASTHERVGRPEEPKAVTQEGAGFPGARNMPQPIAPQVTAPVQPELCQNQTRASRATSISSARIGCPASPGQFRAEGGQRKRAPPPTVAPPLMDAEKRLILMGEYYAANPGPKCDEYYRKFPDRLKYLAPAREKLVREAVQYAKNPDSRDTEVYIETHKDRKWMIEEAVKAKKMIEAGDKAAFDSYYQAHPELKDFGQIALQKFKPKPNQGVAPTTTSASTSATQLNRNNAPARAAPAQAAPLAVATATRPATGTPVQAAPQAAPTTAATAKPTTAAPVQSVNQATPTAAQPAQAAPVRPTVNTAASPATVNASKSPRNANGLSPARKKYTRADMGDLGDSAVSVTKFTTEIPGVTTITPTEDFDESSSKGFGSSHPYGLNASANFQANGNKAPQQSRSTSISQVSTSAPTSSVQGKAPAKVENDAGTGAQSSTSAAAKRSEAAPSGPTPSNACSSATTVPQRATSWKAAAVEAAPFCPQVTTSLNPQLEKFAASAASYGMSIGKPGLNRSTSVTVSSENTPSTIVDRPSVSTSVVPPANAVSAASSAAPIAHSPFASDPASPIASMTSYGGSVRGSGPNPDKEPGSIRFKLTDKDGVYLGTHHYTVKAPVSIECDIVSHHADFNPLNLAVEMADFTIALGKAFASGKGKASLIRE</sequence>
<name>A0A6A7C9A7_9PEZI</name>
<feature type="compositionally biased region" description="Low complexity" evidence="1">
    <location>
        <begin position="559"/>
        <end position="572"/>
    </location>
</feature>